<evidence type="ECO:0000256" key="1">
    <source>
        <dbReference type="ARBA" id="ARBA00004442"/>
    </source>
</evidence>
<evidence type="ECO:0000256" key="3">
    <source>
        <dbReference type="ARBA" id="ARBA00022448"/>
    </source>
</evidence>
<keyword evidence="8" id="KW-0732">Signal</keyword>
<dbReference type="SUPFAM" id="SSF56954">
    <property type="entry name" value="Outer membrane efflux proteins (OEP)"/>
    <property type="match status" value="1"/>
</dbReference>
<dbReference type="RefSeq" id="WP_380076619.1">
    <property type="nucleotide sequence ID" value="NZ_JBHRZF010000075.1"/>
</dbReference>
<evidence type="ECO:0000256" key="7">
    <source>
        <dbReference type="ARBA" id="ARBA00023237"/>
    </source>
</evidence>
<keyword evidence="10" id="KW-1185">Reference proteome</keyword>
<dbReference type="InterPro" id="IPR003423">
    <property type="entry name" value="OMP_efflux"/>
</dbReference>
<evidence type="ECO:0000256" key="2">
    <source>
        <dbReference type="ARBA" id="ARBA00007613"/>
    </source>
</evidence>
<comment type="caution">
    <text evidence="9">The sequence shown here is derived from an EMBL/GenBank/DDBJ whole genome shotgun (WGS) entry which is preliminary data.</text>
</comment>
<dbReference type="Gene3D" id="1.20.1600.10">
    <property type="entry name" value="Outer membrane efflux proteins (OEP)"/>
    <property type="match status" value="1"/>
</dbReference>
<dbReference type="Proteomes" id="UP001595748">
    <property type="component" value="Unassembled WGS sequence"/>
</dbReference>
<keyword evidence="7" id="KW-0998">Cell outer membrane</keyword>
<keyword evidence="5" id="KW-0812">Transmembrane</keyword>
<evidence type="ECO:0000256" key="5">
    <source>
        <dbReference type="ARBA" id="ARBA00022692"/>
    </source>
</evidence>
<name>A0ABV8A497_9DEIO</name>
<keyword evidence="3" id="KW-0813">Transport</keyword>
<evidence type="ECO:0000256" key="6">
    <source>
        <dbReference type="ARBA" id="ARBA00023136"/>
    </source>
</evidence>
<dbReference type="PANTHER" id="PTHR30026">
    <property type="entry name" value="OUTER MEMBRANE PROTEIN TOLC"/>
    <property type="match status" value="1"/>
</dbReference>
<dbReference type="EMBL" id="JBHRZF010000075">
    <property type="protein sequence ID" value="MFC3860473.1"/>
    <property type="molecule type" value="Genomic_DNA"/>
</dbReference>
<comment type="subcellular location">
    <subcellularLocation>
        <location evidence="1">Cell outer membrane</location>
    </subcellularLocation>
</comment>
<evidence type="ECO:0000313" key="10">
    <source>
        <dbReference type="Proteomes" id="UP001595748"/>
    </source>
</evidence>
<gene>
    <name evidence="9" type="ORF">ACFOPQ_06805</name>
</gene>
<dbReference type="Pfam" id="PF02321">
    <property type="entry name" value="OEP"/>
    <property type="match status" value="2"/>
</dbReference>
<evidence type="ECO:0000256" key="4">
    <source>
        <dbReference type="ARBA" id="ARBA00022452"/>
    </source>
</evidence>
<organism evidence="9 10">
    <name type="scientific">Deinococcus antarcticus</name>
    <dbReference type="NCBI Taxonomy" id="1298767"/>
    <lineage>
        <taxon>Bacteria</taxon>
        <taxon>Thermotogati</taxon>
        <taxon>Deinococcota</taxon>
        <taxon>Deinococci</taxon>
        <taxon>Deinococcales</taxon>
        <taxon>Deinococcaceae</taxon>
        <taxon>Deinococcus</taxon>
    </lineage>
</organism>
<protein>
    <submittedName>
        <fullName evidence="9">TolC family protein</fullName>
    </submittedName>
</protein>
<evidence type="ECO:0000256" key="8">
    <source>
        <dbReference type="SAM" id="SignalP"/>
    </source>
</evidence>
<feature type="signal peptide" evidence="8">
    <location>
        <begin position="1"/>
        <end position="27"/>
    </location>
</feature>
<proteinExistence type="inferred from homology"/>
<keyword evidence="4" id="KW-1134">Transmembrane beta strand</keyword>
<accession>A0ABV8A497</accession>
<feature type="chain" id="PRO_5047067185" evidence="8">
    <location>
        <begin position="28"/>
        <end position="454"/>
    </location>
</feature>
<sequence length="454" mass="47381">MRRPSSRLRARWPVLTLVLLGQPLAAAQTPQPLTLRQALEYLNQSPSVQQAQLSLQAAQTTFDAARASRGLTVTALGSAEYSGPYTTTRTGSPVNVDSSLSGLAGVNVSVGVFPWSGSQAGLRRAQWALKYAQARLIAAQNGAKMNVMQQYFNGVLATWDVQLADQSLAVAQRRLAVTQAQQANGNATAQAVLSALASVQSAQAGQVQAASSLQQARLSLSGALGRPLGDVQFNDQPAETLTLPDVETLVKQARAGHSDVIYAMQQLSSAEDALETARINASIPDVTASVNYGPAPGTGLGASLNLQQGTVGASYRQPIPGNQDTTSHLSASLNASYVLYSPARRAEVMSAQANVQQSQVSLGVAQQTVELNVRAAYSTLQNTLSTVQIQAAQVQVAQAALDAAKLSLQAGTGTPDAVQSAELSLAQAQRSLLSARMTAQLNLLQLIISSGGLS</sequence>
<comment type="similarity">
    <text evidence="2">Belongs to the outer membrane factor (OMF) (TC 1.B.17) family.</text>
</comment>
<dbReference type="InterPro" id="IPR051906">
    <property type="entry name" value="TolC-like"/>
</dbReference>
<evidence type="ECO:0000313" key="9">
    <source>
        <dbReference type="EMBL" id="MFC3860473.1"/>
    </source>
</evidence>
<dbReference type="PANTHER" id="PTHR30026:SF20">
    <property type="entry name" value="OUTER MEMBRANE PROTEIN TOLC"/>
    <property type="match status" value="1"/>
</dbReference>
<keyword evidence="6" id="KW-0472">Membrane</keyword>
<reference evidence="10" key="1">
    <citation type="journal article" date="2019" name="Int. J. Syst. Evol. Microbiol.">
        <title>The Global Catalogue of Microorganisms (GCM) 10K type strain sequencing project: providing services to taxonomists for standard genome sequencing and annotation.</title>
        <authorList>
            <consortium name="The Broad Institute Genomics Platform"/>
            <consortium name="The Broad Institute Genome Sequencing Center for Infectious Disease"/>
            <person name="Wu L."/>
            <person name="Ma J."/>
        </authorList>
    </citation>
    <scope>NUCLEOTIDE SEQUENCE [LARGE SCALE GENOMIC DNA]</scope>
    <source>
        <strain evidence="10">CCTCC AB 2013263</strain>
    </source>
</reference>